<accession>E1YHC3</accession>
<organism evidence="1">
    <name type="scientific">uncultured Desulfobacterium sp</name>
    <dbReference type="NCBI Taxonomy" id="201089"/>
    <lineage>
        <taxon>Bacteria</taxon>
        <taxon>Pseudomonadati</taxon>
        <taxon>Thermodesulfobacteriota</taxon>
        <taxon>Desulfobacteria</taxon>
        <taxon>Desulfobacterales</taxon>
        <taxon>Desulfobacteriaceae</taxon>
        <taxon>Desulfobacterium</taxon>
        <taxon>environmental samples</taxon>
    </lineage>
</organism>
<reference evidence="1" key="1">
    <citation type="journal article" date="2011" name="Environ. Microbiol.">
        <title>Genomic insights into the metabolic potential of the polycyclic aromatic hydrocarbon degrading sulfate-reducing Deltaproteobacterium N47.</title>
        <authorList>
            <person name="Bergmann F."/>
            <person name="Selesi D."/>
            <person name="Weinmaier T."/>
            <person name="Tischler P."/>
            <person name="Rattei T."/>
            <person name="Meckenstock R.U."/>
        </authorList>
    </citation>
    <scope>NUCLEOTIDE SEQUENCE</scope>
</reference>
<dbReference type="AlphaFoldDB" id="E1YHC3"/>
<protein>
    <submittedName>
        <fullName evidence="1">Uncharacterized protein</fullName>
    </submittedName>
</protein>
<sequence length="93" mass="10563">MVPQSLKRKKSTTQTGFLRQTMHSDRLEGILKIPHNLKHRMVEVILLPLDNETAINRDPKAIGSSLKKFAGAWAGELLVREDQGTCEIREELK</sequence>
<evidence type="ECO:0000313" key="1">
    <source>
        <dbReference type="EMBL" id="CBX29967.1"/>
    </source>
</evidence>
<gene>
    <name evidence="1" type="ORF">N47_F16620</name>
</gene>
<name>E1YHC3_9BACT</name>
<proteinExistence type="predicted"/>
<dbReference type="EMBL" id="FR695873">
    <property type="protein sequence ID" value="CBX29967.1"/>
    <property type="molecule type" value="Genomic_DNA"/>
</dbReference>